<evidence type="ECO:0000256" key="9">
    <source>
        <dbReference type="PROSITE-ProRule" id="PRU10141"/>
    </source>
</evidence>
<evidence type="ECO:0000256" key="1">
    <source>
        <dbReference type="ARBA" id="ARBA00012513"/>
    </source>
</evidence>
<dbReference type="InterPro" id="IPR000719">
    <property type="entry name" value="Prot_kinase_dom"/>
</dbReference>
<dbReference type="GO" id="GO:0006950">
    <property type="term" value="P:response to stress"/>
    <property type="evidence" value="ECO:0007669"/>
    <property type="project" value="UniProtKB-ARBA"/>
</dbReference>
<comment type="caution">
    <text evidence="11">The sequence shown here is derived from an EMBL/GenBank/DDBJ whole genome shotgun (WGS) entry which is preliminary data.</text>
</comment>
<dbReference type="GO" id="GO:0005524">
    <property type="term" value="F:ATP binding"/>
    <property type="evidence" value="ECO:0007669"/>
    <property type="project" value="UniProtKB-UniRule"/>
</dbReference>
<dbReference type="GO" id="GO:0004674">
    <property type="term" value="F:protein serine/threonine kinase activity"/>
    <property type="evidence" value="ECO:0007669"/>
    <property type="project" value="UniProtKB-KW"/>
</dbReference>
<dbReference type="InterPro" id="IPR001245">
    <property type="entry name" value="Ser-Thr/Tyr_kinase_cat_dom"/>
</dbReference>
<dbReference type="InterPro" id="IPR017441">
    <property type="entry name" value="Protein_kinase_ATP_BS"/>
</dbReference>
<dbReference type="Proteomes" id="UP001372834">
    <property type="component" value="Unassembled WGS sequence"/>
</dbReference>
<dbReference type="PANTHER" id="PTHR48006">
    <property type="entry name" value="LEUCINE-RICH REPEAT-CONTAINING PROTEIN DDB_G0281931-RELATED"/>
    <property type="match status" value="1"/>
</dbReference>
<name>A0AAN8S270_POLSC</name>
<dbReference type="PANTHER" id="PTHR48006:SF102">
    <property type="entry name" value="LEUCINE-RICH REPEAT-CONTAINING PROTEIN DDB_G0281931-RELATED"/>
    <property type="match status" value="1"/>
</dbReference>
<evidence type="ECO:0000256" key="7">
    <source>
        <dbReference type="ARBA" id="ARBA00047899"/>
    </source>
</evidence>
<evidence type="ECO:0000256" key="4">
    <source>
        <dbReference type="ARBA" id="ARBA00022741"/>
    </source>
</evidence>
<dbReference type="Pfam" id="PF14786">
    <property type="entry name" value="Death_2"/>
    <property type="match status" value="1"/>
</dbReference>
<protein>
    <recommendedName>
        <fullName evidence="1">non-specific serine/threonine protein kinase</fullName>
        <ecNumber evidence="1">2.7.11.1</ecNumber>
    </recommendedName>
</protein>
<dbReference type="AlphaFoldDB" id="A0AAN8S270"/>
<dbReference type="PROSITE" id="PS00107">
    <property type="entry name" value="PROTEIN_KINASE_ATP"/>
    <property type="match status" value="1"/>
</dbReference>
<reference evidence="11 12" key="1">
    <citation type="submission" date="2023-10" db="EMBL/GenBank/DDBJ databases">
        <title>Genomes of two closely related lineages of the louse Polyplax serrata with different host specificities.</title>
        <authorList>
            <person name="Martinu J."/>
            <person name="Tarabai H."/>
            <person name="Stefka J."/>
            <person name="Hypsa V."/>
        </authorList>
    </citation>
    <scope>NUCLEOTIDE SEQUENCE [LARGE SCALE GENOMIC DNA]</scope>
    <source>
        <strain evidence="11">HR10_N</strain>
    </source>
</reference>
<dbReference type="InterPro" id="IPR029397">
    <property type="entry name" value="Tube_Death"/>
</dbReference>
<comment type="catalytic activity">
    <reaction evidence="7">
        <text>L-threonyl-[protein] + ATP = O-phospho-L-threonyl-[protein] + ADP + H(+)</text>
        <dbReference type="Rhea" id="RHEA:46608"/>
        <dbReference type="Rhea" id="RHEA-COMP:11060"/>
        <dbReference type="Rhea" id="RHEA-COMP:11605"/>
        <dbReference type="ChEBI" id="CHEBI:15378"/>
        <dbReference type="ChEBI" id="CHEBI:30013"/>
        <dbReference type="ChEBI" id="CHEBI:30616"/>
        <dbReference type="ChEBI" id="CHEBI:61977"/>
        <dbReference type="ChEBI" id="CHEBI:456216"/>
        <dbReference type="EC" id="2.7.11.1"/>
    </reaction>
</comment>
<keyword evidence="5" id="KW-0418">Kinase</keyword>
<dbReference type="EMBL" id="JAWJWE010000003">
    <property type="protein sequence ID" value="KAK6639813.1"/>
    <property type="molecule type" value="Genomic_DNA"/>
</dbReference>
<dbReference type="Gene3D" id="1.10.533.10">
    <property type="entry name" value="Death Domain, Fas"/>
    <property type="match status" value="1"/>
</dbReference>
<dbReference type="PROSITE" id="PS00108">
    <property type="entry name" value="PROTEIN_KINASE_ST"/>
    <property type="match status" value="1"/>
</dbReference>
<evidence type="ECO:0000256" key="3">
    <source>
        <dbReference type="ARBA" id="ARBA00022679"/>
    </source>
</evidence>
<dbReference type="InterPro" id="IPR011009">
    <property type="entry name" value="Kinase-like_dom_sf"/>
</dbReference>
<evidence type="ECO:0000256" key="8">
    <source>
        <dbReference type="ARBA" id="ARBA00048679"/>
    </source>
</evidence>
<evidence type="ECO:0000256" key="2">
    <source>
        <dbReference type="ARBA" id="ARBA00022527"/>
    </source>
</evidence>
<gene>
    <name evidence="11" type="ORF">RUM43_008088</name>
</gene>
<dbReference type="InterPro" id="IPR011029">
    <property type="entry name" value="DEATH-like_dom_sf"/>
</dbReference>
<accession>A0AAN8S270</accession>
<evidence type="ECO:0000313" key="11">
    <source>
        <dbReference type="EMBL" id="KAK6639813.1"/>
    </source>
</evidence>
<dbReference type="EC" id="2.7.11.1" evidence="1"/>
<comment type="catalytic activity">
    <reaction evidence="8">
        <text>L-seryl-[protein] + ATP = O-phospho-L-seryl-[protein] + ADP + H(+)</text>
        <dbReference type="Rhea" id="RHEA:17989"/>
        <dbReference type="Rhea" id="RHEA-COMP:9863"/>
        <dbReference type="Rhea" id="RHEA-COMP:11604"/>
        <dbReference type="ChEBI" id="CHEBI:15378"/>
        <dbReference type="ChEBI" id="CHEBI:29999"/>
        <dbReference type="ChEBI" id="CHEBI:30616"/>
        <dbReference type="ChEBI" id="CHEBI:83421"/>
        <dbReference type="ChEBI" id="CHEBI:456216"/>
        <dbReference type="EC" id="2.7.11.1"/>
    </reaction>
</comment>
<dbReference type="GO" id="GO:0031349">
    <property type="term" value="P:positive regulation of defense response"/>
    <property type="evidence" value="ECO:0007669"/>
    <property type="project" value="UniProtKB-ARBA"/>
</dbReference>
<evidence type="ECO:0000313" key="12">
    <source>
        <dbReference type="Proteomes" id="UP001372834"/>
    </source>
</evidence>
<dbReference type="SUPFAM" id="SSF47986">
    <property type="entry name" value="DEATH domain"/>
    <property type="match status" value="1"/>
</dbReference>
<dbReference type="CDD" id="cd08308">
    <property type="entry name" value="Death_Tube"/>
    <property type="match status" value="1"/>
</dbReference>
<dbReference type="GO" id="GO:1902533">
    <property type="term" value="P:positive regulation of intracellular signal transduction"/>
    <property type="evidence" value="ECO:0007669"/>
    <property type="project" value="UniProtKB-ARBA"/>
</dbReference>
<dbReference type="Gene3D" id="3.30.200.20">
    <property type="entry name" value="Phosphorylase Kinase, domain 1"/>
    <property type="match status" value="1"/>
</dbReference>
<sequence>MDGTTEIRKLSAAAVFHLSQILDSGNAWQKVMAMIPSDLNDPNSESKYTLQHIKLIQNAGEKQNKSCTEILLDEWGTSGKIRPNLKHLLDILIKAQFYRAAEYVAVDLLKEEPPKRPVAGPAAAVRLPAPTDEILSDSSLGNILHVPYAALLDVTNNFNETPLSKCVHNDGVIHFVGHKLGSGAFGAVYYGELENGKRVAVKKLSLQNVNLKNQFETEIKTLSEYRHVNLVQLLGFSCDTENPCLIYEFMSNGSLLDRLQMKSIIFNNCDSLDANKILSGMASNCGCPSVILSDIEALNWKKRLQIASDVCEGIHFLHTAMKLPLIHRDIKSANILLDDRLIGKVRRKDARKYLSHQQALPLTDLLFQLGDFGLVKIKPNVSESKLMTSTVFGTSAYMAPEAFRGDVSVKMDVFSFGVVLLELLTGLPPYDENREGCDLVTFVEDVVEDTIAGLLDKKAGEWNEDAAQQVFQISQSCLEEKRTRPVIGDVRQRLKIVTENIDVTGNT</sequence>
<keyword evidence="3" id="KW-0808">Transferase</keyword>
<dbReference type="Pfam" id="PF07714">
    <property type="entry name" value="PK_Tyr_Ser-Thr"/>
    <property type="match status" value="1"/>
</dbReference>
<dbReference type="InterPro" id="IPR051824">
    <property type="entry name" value="LRR_Rcpt-Like_S/T_Kinase"/>
</dbReference>
<dbReference type="SMART" id="SM00220">
    <property type="entry name" value="S_TKc"/>
    <property type="match status" value="1"/>
</dbReference>
<dbReference type="GO" id="GO:0009893">
    <property type="term" value="P:positive regulation of metabolic process"/>
    <property type="evidence" value="ECO:0007669"/>
    <property type="project" value="UniProtKB-ARBA"/>
</dbReference>
<keyword evidence="4 9" id="KW-0547">Nucleotide-binding</keyword>
<organism evidence="11 12">
    <name type="scientific">Polyplax serrata</name>
    <name type="common">Common mouse louse</name>
    <dbReference type="NCBI Taxonomy" id="468196"/>
    <lineage>
        <taxon>Eukaryota</taxon>
        <taxon>Metazoa</taxon>
        <taxon>Ecdysozoa</taxon>
        <taxon>Arthropoda</taxon>
        <taxon>Hexapoda</taxon>
        <taxon>Insecta</taxon>
        <taxon>Pterygota</taxon>
        <taxon>Neoptera</taxon>
        <taxon>Paraneoptera</taxon>
        <taxon>Psocodea</taxon>
        <taxon>Troctomorpha</taxon>
        <taxon>Phthiraptera</taxon>
        <taxon>Anoplura</taxon>
        <taxon>Polyplacidae</taxon>
        <taxon>Polyplax</taxon>
    </lineage>
</organism>
<feature type="binding site" evidence="9">
    <location>
        <position position="203"/>
    </location>
    <ligand>
        <name>ATP</name>
        <dbReference type="ChEBI" id="CHEBI:30616"/>
    </ligand>
</feature>
<dbReference type="Gene3D" id="1.10.510.10">
    <property type="entry name" value="Transferase(Phosphotransferase) domain 1"/>
    <property type="match status" value="1"/>
</dbReference>
<proteinExistence type="predicted"/>
<keyword evidence="6 9" id="KW-0067">ATP-binding</keyword>
<evidence type="ECO:0000256" key="6">
    <source>
        <dbReference type="ARBA" id="ARBA00022840"/>
    </source>
</evidence>
<evidence type="ECO:0000259" key="10">
    <source>
        <dbReference type="PROSITE" id="PS50011"/>
    </source>
</evidence>
<dbReference type="SUPFAM" id="SSF56112">
    <property type="entry name" value="Protein kinase-like (PK-like)"/>
    <property type="match status" value="1"/>
</dbReference>
<evidence type="ECO:0000256" key="5">
    <source>
        <dbReference type="ARBA" id="ARBA00022777"/>
    </source>
</evidence>
<feature type="domain" description="Protein kinase" evidence="10">
    <location>
        <begin position="174"/>
        <end position="496"/>
    </location>
</feature>
<keyword evidence="2" id="KW-0723">Serine/threonine-protein kinase</keyword>
<dbReference type="PROSITE" id="PS50011">
    <property type="entry name" value="PROTEIN_KINASE_DOM"/>
    <property type="match status" value="1"/>
</dbReference>
<dbReference type="InterPro" id="IPR008271">
    <property type="entry name" value="Ser/Thr_kinase_AS"/>
</dbReference>